<dbReference type="PANTHER" id="PTHR47767">
    <property type="entry name" value="ADHESION G PROTEIN-COUPLED RECEPTOR G7"/>
    <property type="match status" value="1"/>
</dbReference>
<evidence type="ECO:0000259" key="9">
    <source>
        <dbReference type="PROSITE" id="PS50261"/>
    </source>
</evidence>
<evidence type="ECO:0000256" key="7">
    <source>
        <dbReference type="SAM" id="Phobius"/>
    </source>
</evidence>
<protein>
    <submittedName>
        <fullName evidence="10">Adhesion G-protein coupled receptor G7-like</fullName>
    </submittedName>
</protein>
<keyword evidence="4 7" id="KW-0472">Membrane</keyword>
<evidence type="ECO:0000256" key="5">
    <source>
        <dbReference type="ARBA" id="ARBA00023157"/>
    </source>
</evidence>
<proteinExistence type="evidence at transcript level"/>
<dbReference type="InterPro" id="IPR053066">
    <property type="entry name" value="ADGR_G7"/>
</dbReference>
<feature type="compositionally biased region" description="Basic and acidic residues" evidence="6">
    <location>
        <begin position="103"/>
        <end position="120"/>
    </location>
</feature>
<evidence type="ECO:0000256" key="6">
    <source>
        <dbReference type="SAM" id="MobiDB-lite"/>
    </source>
</evidence>
<feature type="transmembrane region" description="Helical" evidence="7">
    <location>
        <begin position="220"/>
        <end position="242"/>
    </location>
</feature>
<dbReference type="Pfam" id="PF00002">
    <property type="entry name" value="7tm_2"/>
    <property type="match status" value="1"/>
</dbReference>
<dbReference type="PROSITE" id="PS50221">
    <property type="entry name" value="GAIN_B"/>
    <property type="match status" value="1"/>
</dbReference>
<dbReference type="GO" id="GO:0007166">
    <property type="term" value="P:cell surface receptor signaling pathway"/>
    <property type="evidence" value="ECO:0007669"/>
    <property type="project" value="InterPro"/>
</dbReference>
<dbReference type="Pfam" id="PF01825">
    <property type="entry name" value="GPS"/>
    <property type="match status" value="1"/>
</dbReference>
<dbReference type="GO" id="GO:0004930">
    <property type="term" value="F:G protein-coupled receptor activity"/>
    <property type="evidence" value="ECO:0007669"/>
    <property type="project" value="InterPro"/>
</dbReference>
<dbReference type="Gene3D" id="1.20.1070.10">
    <property type="entry name" value="Rhodopsin 7-helix transmembrane proteins"/>
    <property type="match status" value="1"/>
</dbReference>
<dbReference type="InterPro" id="IPR000203">
    <property type="entry name" value="GPS"/>
</dbReference>
<feature type="domain" description="GAIN-B" evidence="8">
    <location>
        <begin position="4"/>
        <end position="179"/>
    </location>
</feature>
<dbReference type="Gene3D" id="2.60.220.50">
    <property type="match status" value="1"/>
</dbReference>
<name>A0A6F9D651_9ASCI</name>
<feature type="transmembrane region" description="Helical" evidence="7">
    <location>
        <begin position="288"/>
        <end position="308"/>
    </location>
</feature>
<keyword evidence="5" id="KW-1015">Disulfide bond</keyword>
<feature type="transmembrane region" description="Helical" evidence="7">
    <location>
        <begin position="190"/>
        <end position="208"/>
    </location>
</feature>
<evidence type="ECO:0000256" key="2">
    <source>
        <dbReference type="ARBA" id="ARBA00022692"/>
    </source>
</evidence>
<gene>
    <name evidence="10" type="primary">Adgrg7-002</name>
</gene>
<feature type="transmembrane region" description="Helical" evidence="7">
    <location>
        <begin position="249"/>
        <end position="268"/>
    </location>
</feature>
<dbReference type="PROSITE" id="PS50261">
    <property type="entry name" value="G_PROTEIN_RECEP_F2_4"/>
    <property type="match status" value="1"/>
</dbReference>
<dbReference type="GO" id="GO:0016020">
    <property type="term" value="C:membrane"/>
    <property type="evidence" value="ECO:0007669"/>
    <property type="project" value="UniProtKB-SubCell"/>
</dbReference>
<evidence type="ECO:0000259" key="8">
    <source>
        <dbReference type="PROSITE" id="PS50221"/>
    </source>
</evidence>
<keyword evidence="3 7" id="KW-1133">Transmembrane helix</keyword>
<accession>A0A6F9D651</accession>
<dbReference type="AlphaFoldDB" id="A0A6F9D651"/>
<evidence type="ECO:0000256" key="1">
    <source>
        <dbReference type="ARBA" id="ARBA00004141"/>
    </source>
</evidence>
<sequence length="319" mass="35560">MGKTTLTIKTKQTTLQVADVSLNNNTEVSFSPPIVSSTSGQLVQPINITVPLERTLGSGNNATVRTVFILYENDTLFSNQGKAKWVISAILGKGVNSQKLRRPVEMEHKNENTKHGEKNKNQRNNLLDDVVRQQCVFWDPQHLVWSNKGCKLDTRTKPPMCKCNHLTSFALLVSRVEVQADVTLSVVSKVGCIVSVVALAATIILYLLNSEFRKKELVQIQLHVNFNLLIAYVIFLVGISLVDKGTGCTGVAALIQYFFLVAWMWIAVYSNKLYTSIVKVFNVGSTHYVLKACVVGYILPLMWLLSILESPLVMWTKST</sequence>
<dbReference type="InterPro" id="IPR000832">
    <property type="entry name" value="GPCR_2_secretin-like"/>
</dbReference>
<dbReference type="EMBL" id="LR782747">
    <property type="protein sequence ID" value="CAB3220085.1"/>
    <property type="molecule type" value="mRNA"/>
</dbReference>
<evidence type="ECO:0000256" key="4">
    <source>
        <dbReference type="ARBA" id="ARBA00023136"/>
    </source>
</evidence>
<comment type="subcellular location">
    <subcellularLocation>
        <location evidence="1">Membrane</location>
        <topology evidence="1">Multi-pass membrane protein</topology>
    </subcellularLocation>
</comment>
<dbReference type="InterPro" id="IPR017981">
    <property type="entry name" value="GPCR_2-like_7TM"/>
</dbReference>
<feature type="domain" description="G-protein coupled receptors family 2 profile 2" evidence="9">
    <location>
        <begin position="184"/>
        <end position="319"/>
    </location>
</feature>
<dbReference type="InterPro" id="IPR046338">
    <property type="entry name" value="GAIN_dom_sf"/>
</dbReference>
<evidence type="ECO:0000313" key="10">
    <source>
        <dbReference type="EMBL" id="CAB3220085.1"/>
    </source>
</evidence>
<evidence type="ECO:0000256" key="3">
    <source>
        <dbReference type="ARBA" id="ARBA00022989"/>
    </source>
</evidence>
<reference evidence="10" key="1">
    <citation type="submission" date="2020-04" db="EMBL/GenBank/DDBJ databases">
        <authorList>
            <person name="Neveu A P."/>
        </authorList>
    </citation>
    <scope>NUCLEOTIDE SEQUENCE</scope>
    <source>
        <tissue evidence="10">Whole embryo</tissue>
    </source>
</reference>
<organism evidence="10">
    <name type="scientific">Phallusia mammillata</name>
    <dbReference type="NCBI Taxonomy" id="59560"/>
    <lineage>
        <taxon>Eukaryota</taxon>
        <taxon>Metazoa</taxon>
        <taxon>Chordata</taxon>
        <taxon>Tunicata</taxon>
        <taxon>Ascidiacea</taxon>
        <taxon>Phlebobranchia</taxon>
        <taxon>Ascidiidae</taxon>
        <taxon>Phallusia</taxon>
    </lineage>
</organism>
<keyword evidence="2 7" id="KW-0812">Transmembrane</keyword>
<dbReference type="InterPro" id="IPR057244">
    <property type="entry name" value="GAIN_B"/>
</dbReference>
<dbReference type="PANTHER" id="PTHR47767:SF1">
    <property type="entry name" value="ADHESION G PROTEIN-COUPLED RECEPTOR G7"/>
    <property type="match status" value="1"/>
</dbReference>
<feature type="region of interest" description="Disordered" evidence="6">
    <location>
        <begin position="103"/>
        <end position="123"/>
    </location>
</feature>
<dbReference type="SMART" id="SM00303">
    <property type="entry name" value="GPS"/>
    <property type="match status" value="1"/>
</dbReference>
<keyword evidence="10" id="KW-0675">Receptor</keyword>